<sequence>MAGHASGGFNPHLPGFRYNFLAKGLGATMWFFIFYRFRQDGGKLLGHHPFEGHNMRTLINGLRLFWISLIFWYDYGVFRYRSGKCGWPLIDSDQTPEHVLLVADPQIIDHRSYPGRPALLTYISQLIVDLNLRKNWHAALRSAPDVVFFLGDYMDSGRAVMSDSEYERYTQRFMNIFAMDSRIPRYFIPGNHDIGLGPSTLFSPHARTRYRSYFGPLNSQISIANHTFVLIDAPGLVEEDYKRHGLGKSYDKWKALAGGTIDFVKSFAEKDNTEPTILFSHIPLSRPEGSNCGPVRERGTIRRGVGLGYQNTLGKDSTKFLLAHLKPALIFSGDDHDYCEYTHTLGSYTGTNVREVTVKSLSMAMGVKKPGYQMLSIINWGSTLTSTFRWH</sequence>
<dbReference type="PANTHER" id="PTHR13315">
    <property type="entry name" value="METALLO PHOSPHOESTERASE RELATED"/>
    <property type="match status" value="1"/>
</dbReference>
<keyword evidence="2 5" id="KW-0812">Transmembrane</keyword>
<dbReference type="GO" id="GO:0005783">
    <property type="term" value="C:endoplasmic reticulum"/>
    <property type="evidence" value="ECO:0007669"/>
    <property type="project" value="TreeGrafter"/>
</dbReference>
<feature type="transmembrane region" description="Helical" evidence="5">
    <location>
        <begin position="20"/>
        <end position="37"/>
    </location>
</feature>
<dbReference type="AlphaFoldDB" id="A0A1Q3EAI7"/>
<dbReference type="InterPro" id="IPR033308">
    <property type="entry name" value="PGAP5/Cdc1/Ted1"/>
</dbReference>
<accession>A0A1Q3EAI7</accession>
<feature type="domain" description="Calcineurin-like phosphoesterase" evidence="6">
    <location>
        <begin position="100"/>
        <end position="338"/>
    </location>
</feature>
<feature type="transmembrane region" description="Helical" evidence="5">
    <location>
        <begin position="58"/>
        <end position="75"/>
    </location>
</feature>
<keyword evidence="3 5" id="KW-1133">Transmembrane helix</keyword>
<dbReference type="GO" id="GO:0016787">
    <property type="term" value="F:hydrolase activity"/>
    <property type="evidence" value="ECO:0007669"/>
    <property type="project" value="InterPro"/>
</dbReference>
<dbReference type="GO" id="GO:0016020">
    <property type="term" value="C:membrane"/>
    <property type="evidence" value="ECO:0007669"/>
    <property type="project" value="UniProtKB-SubCell"/>
</dbReference>
<dbReference type="InterPro" id="IPR029052">
    <property type="entry name" value="Metallo-depent_PP-like"/>
</dbReference>
<gene>
    <name evidence="7" type="ORF">LENED_006005</name>
</gene>
<organism evidence="7 8">
    <name type="scientific">Lentinula edodes</name>
    <name type="common">Shiitake mushroom</name>
    <name type="synonym">Lentinus edodes</name>
    <dbReference type="NCBI Taxonomy" id="5353"/>
    <lineage>
        <taxon>Eukaryota</taxon>
        <taxon>Fungi</taxon>
        <taxon>Dikarya</taxon>
        <taxon>Basidiomycota</taxon>
        <taxon>Agaricomycotina</taxon>
        <taxon>Agaricomycetes</taxon>
        <taxon>Agaricomycetidae</taxon>
        <taxon>Agaricales</taxon>
        <taxon>Marasmiineae</taxon>
        <taxon>Omphalotaceae</taxon>
        <taxon>Lentinula</taxon>
    </lineage>
</organism>
<dbReference type="Pfam" id="PF00149">
    <property type="entry name" value="Metallophos"/>
    <property type="match status" value="1"/>
</dbReference>
<dbReference type="Proteomes" id="UP000188533">
    <property type="component" value="Unassembled WGS sequence"/>
</dbReference>
<keyword evidence="4 5" id="KW-0472">Membrane</keyword>
<dbReference type="PANTHER" id="PTHR13315:SF4">
    <property type="entry name" value="METALLOPHOSPHOESTERASE, ISOFORM E"/>
    <property type="match status" value="1"/>
</dbReference>
<evidence type="ECO:0000256" key="2">
    <source>
        <dbReference type="ARBA" id="ARBA00022692"/>
    </source>
</evidence>
<name>A0A1Q3EAI7_LENED</name>
<protein>
    <submittedName>
        <fullName evidence="7">Metallo-dependent phosphatase</fullName>
    </submittedName>
</protein>
<dbReference type="GO" id="GO:0006506">
    <property type="term" value="P:GPI anchor biosynthetic process"/>
    <property type="evidence" value="ECO:0007669"/>
    <property type="project" value="InterPro"/>
</dbReference>
<reference evidence="7 8" key="2">
    <citation type="submission" date="2017-02" db="EMBL/GenBank/DDBJ databases">
        <title>A genome survey and senescence transcriptome analysis in Lentinula edodes.</title>
        <authorList>
            <person name="Sakamoto Y."/>
            <person name="Nakade K."/>
            <person name="Sato S."/>
            <person name="Yoshida Y."/>
            <person name="Miyazaki K."/>
            <person name="Natsume S."/>
            <person name="Konno N."/>
        </authorList>
    </citation>
    <scope>NUCLEOTIDE SEQUENCE [LARGE SCALE GENOMIC DNA]</scope>
    <source>
        <strain evidence="7 8">NBRC 111202</strain>
    </source>
</reference>
<dbReference type="Gene3D" id="3.60.21.10">
    <property type="match status" value="1"/>
</dbReference>
<proteinExistence type="predicted"/>
<keyword evidence="8" id="KW-1185">Reference proteome</keyword>
<dbReference type="STRING" id="5353.A0A1Q3EAI7"/>
<comment type="caution">
    <text evidence="7">The sequence shown here is derived from an EMBL/GenBank/DDBJ whole genome shotgun (WGS) entry which is preliminary data.</text>
</comment>
<evidence type="ECO:0000256" key="4">
    <source>
        <dbReference type="ARBA" id="ARBA00023136"/>
    </source>
</evidence>
<dbReference type="InterPro" id="IPR004843">
    <property type="entry name" value="Calcineurin-like_PHP"/>
</dbReference>
<evidence type="ECO:0000256" key="1">
    <source>
        <dbReference type="ARBA" id="ARBA00004141"/>
    </source>
</evidence>
<evidence type="ECO:0000313" key="8">
    <source>
        <dbReference type="Proteomes" id="UP000188533"/>
    </source>
</evidence>
<reference evidence="7 8" key="1">
    <citation type="submission" date="2016-08" db="EMBL/GenBank/DDBJ databases">
        <authorList>
            <consortium name="Lentinula edodes genome sequencing consortium"/>
            <person name="Sakamoto Y."/>
            <person name="Nakade K."/>
            <person name="Sato S."/>
            <person name="Yoshida Y."/>
            <person name="Miyazaki K."/>
            <person name="Natsume S."/>
            <person name="Konno N."/>
        </authorList>
    </citation>
    <scope>NUCLEOTIDE SEQUENCE [LARGE SCALE GENOMIC DNA]</scope>
    <source>
        <strain evidence="7 8">NBRC 111202</strain>
    </source>
</reference>
<evidence type="ECO:0000259" key="6">
    <source>
        <dbReference type="Pfam" id="PF00149"/>
    </source>
</evidence>
<dbReference type="SUPFAM" id="SSF56300">
    <property type="entry name" value="Metallo-dependent phosphatases"/>
    <property type="match status" value="1"/>
</dbReference>
<dbReference type="EMBL" id="BDGU01000184">
    <property type="protein sequence ID" value="GAW04228.1"/>
    <property type="molecule type" value="Genomic_DNA"/>
</dbReference>
<evidence type="ECO:0000256" key="3">
    <source>
        <dbReference type="ARBA" id="ARBA00022989"/>
    </source>
</evidence>
<evidence type="ECO:0000313" key="7">
    <source>
        <dbReference type="EMBL" id="GAW04228.1"/>
    </source>
</evidence>
<comment type="subcellular location">
    <subcellularLocation>
        <location evidence="1">Membrane</location>
        <topology evidence="1">Multi-pass membrane protein</topology>
    </subcellularLocation>
</comment>
<evidence type="ECO:0000256" key="5">
    <source>
        <dbReference type="SAM" id="Phobius"/>
    </source>
</evidence>